<sequence length="91" mass="8554">MGQPGELAGRQRARLCAFPQGESAALGPGAAGSGTLRGMTGLPFVSPGLAGGLAVVTGAGRGTGAAITARLRAAGAAVLPTVPHGARGHGG</sequence>
<dbReference type="SUPFAM" id="SSF51735">
    <property type="entry name" value="NAD(P)-binding Rossmann-fold domains"/>
    <property type="match status" value="1"/>
</dbReference>
<evidence type="ECO:0000313" key="2">
    <source>
        <dbReference type="Proteomes" id="UP001052655"/>
    </source>
</evidence>
<reference evidence="1" key="1">
    <citation type="submission" date="2024-05" db="EMBL/GenBank/DDBJ databases">
        <title>Whole genome shotgun sequence of Streptomyces daghestanicus NBRC 12762.</title>
        <authorList>
            <person name="Komaki H."/>
            <person name="Tamura T."/>
        </authorList>
    </citation>
    <scope>NUCLEOTIDE SEQUENCE</scope>
    <source>
        <strain evidence="1">NBRC 12762</strain>
    </source>
</reference>
<dbReference type="EMBL" id="BNDX01000007">
    <property type="protein sequence ID" value="GHI29757.1"/>
    <property type="molecule type" value="Genomic_DNA"/>
</dbReference>
<gene>
    <name evidence="1" type="ORF">Sdagh_14870</name>
</gene>
<evidence type="ECO:0000313" key="1">
    <source>
        <dbReference type="EMBL" id="GHI29757.1"/>
    </source>
</evidence>
<accession>A0ABQ3PXJ6</accession>
<dbReference type="Proteomes" id="UP001052655">
    <property type="component" value="Unassembled WGS sequence"/>
</dbReference>
<comment type="caution">
    <text evidence="1">The sequence shown here is derived from an EMBL/GenBank/DDBJ whole genome shotgun (WGS) entry which is preliminary data.</text>
</comment>
<proteinExistence type="predicted"/>
<organism evidence="1 2">
    <name type="scientific">Streptomyces daghestanicus</name>
    <dbReference type="NCBI Taxonomy" id="66885"/>
    <lineage>
        <taxon>Bacteria</taxon>
        <taxon>Bacillati</taxon>
        <taxon>Actinomycetota</taxon>
        <taxon>Actinomycetes</taxon>
        <taxon>Kitasatosporales</taxon>
        <taxon>Streptomycetaceae</taxon>
        <taxon>Streptomyces</taxon>
    </lineage>
</organism>
<name>A0ABQ3PXJ6_9ACTN</name>
<protein>
    <submittedName>
        <fullName evidence="1">Uncharacterized protein</fullName>
    </submittedName>
</protein>
<dbReference type="InterPro" id="IPR036291">
    <property type="entry name" value="NAD(P)-bd_dom_sf"/>
</dbReference>
<keyword evidence="2" id="KW-1185">Reference proteome</keyword>